<organism evidence="8 9">
    <name type="scientific">Pelodiscus sinensis</name>
    <name type="common">Chinese softshell turtle</name>
    <name type="synonym">Trionyx sinensis</name>
    <dbReference type="NCBI Taxonomy" id="13735"/>
    <lineage>
        <taxon>Eukaryota</taxon>
        <taxon>Metazoa</taxon>
        <taxon>Chordata</taxon>
        <taxon>Craniata</taxon>
        <taxon>Vertebrata</taxon>
        <taxon>Euteleostomi</taxon>
        <taxon>Archelosauria</taxon>
        <taxon>Testudinata</taxon>
        <taxon>Testudines</taxon>
        <taxon>Cryptodira</taxon>
        <taxon>Trionychia</taxon>
        <taxon>Trionychidae</taxon>
        <taxon>Pelodiscus</taxon>
    </lineage>
</organism>
<feature type="domain" description="UPAR/Ly6" evidence="6">
    <location>
        <begin position="115"/>
        <end position="180"/>
    </location>
</feature>
<dbReference type="Gene3D" id="2.10.60.10">
    <property type="entry name" value="CD59"/>
    <property type="match status" value="2"/>
</dbReference>
<reference evidence="9" key="1">
    <citation type="submission" date="2011-10" db="EMBL/GenBank/DDBJ databases">
        <authorList>
            <consortium name="Soft-shell Turtle Genome Consortium"/>
        </authorList>
    </citation>
    <scope>NUCLEOTIDE SEQUENCE [LARGE SCALE GENOMIC DNA]</scope>
    <source>
        <strain evidence="9">Daiwa-1</strain>
    </source>
</reference>
<dbReference type="EMBL" id="AGCU01105962">
    <property type="status" value="NOT_ANNOTATED_CDS"/>
    <property type="molecule type" value="Genomic_DNA"/>
</dbReference>
<feature type="chain" id="PRO_5003905203" description="UPAR/Ly6 domain-containing protein" evidence="5">
    <location>
        <begin position="20"/>
        <end position="203"/>
    </location>
</feature>
<evidence type="ECO:0000259" key="7">
    <source>
        <dbReference type="Pfam" id="PF02988"/>
    </source>
</evidence>
<dbReference type="InterPro" id="IPR045860">
    <property type="entry name" value="Snake_toxin-like_sf"/>
</dbReference>
<dbReference type="Pfam" id="PF00021">
    <property type="entry name" value="UPAR_LY6"/>
    <property type="match status" value="1"/>
</dbReference>
<dbReference type="InterPro" id="IPR004126">
    <property type="entry name" value="PLipase_A2_inh_N"/>
</dbReference>
<feature type="signal peptide" evidence="5">
    <location>
        <begin position="1"/>
        <end position="19"/>
    </location>
</feature>
<reference evidence="9" key="2">
    <citation type="journal article" date="2013" name="Nat. Genet.">
        <title>The draft genomes of soft-shell turtle and green sea turtle yield insights into the development and evolution of the turtle-specific body plan.</title>
        <authorList>
            <person name="Wang Z."/>
            <person name="Pascual-Anaya J."/>
            <person name="Zadissa A."/>
            <person name="Li W."/>
            <person name="Niimura Y."/>
            <person name="Huang Z."/>
            <person name="Li C."/>
            <person name="White S."/>
            <person name="Xiong Z."/>
            <person name="Fang D."/>
            <person name="Wang B."/>
            <person name="Ming Y."/>
            <person name="Chen Y."/>
            <person name="Zheng Y."/>
            <person name="Kuraku S."/>
            <person name="Pignatelli M."/>
            <person name="Herrero J."/>
            <person name="Beal K."/>
            <person name="Nozawa M."/>
            <person name="Li Q."/>
            <person name="Wang J."/>
            <person name="Zhang H."/>
            <person name="Yu L."/>
            <person name="Shigenobu S."/>
            <person name="Wang J."/>
            <person name="Liu J."/>
            <person name="Flicek P."/>
            <person name="Searle S."/>
            <person name="Wang J."/>
            <person name="Kuratani S."/>
            <person name="Yin Y."/>
            <person name="Aken B."/>
            <person name="Zhang G."/>
            <person name="Irie N."/>
        </authorList>
    </citation>
    <scope>NUCLEOTIDE SEQUENCE [LARGE SCALE GENOMIC DNA]</scope>
    <source>
        <strain evidence="9">Daiwa-1</strain>
    </source>
</reference>
<evidence type="ECO:0000313" key="9">
    <source>
        <dbReference type="Proteomes" id="UP000007267"/>
    </source>
</evidence>
<dbReference type="eggNOG" id="ENOG502SRI1">
    <property type="taxonomic scope" value="Eukaryota"/>
</dbReference>
<dbReference type="Pfam" id="PF02988">
    <property type="entry name" value="PLA2_inh"/>
    <property type="match status" value="1"/>
</dbReference>
<protein>
    <recommendedName>
        <fullName evidence="10">UPAR/Ly6 domain-containing protein</fullName>
    </recommendedName>
</protein>
<accession>K7GCU2</accession>
<dbReference type="AlphaFoldDB" id="K7GCU2"/>
<evidence type="ECO:0008006" key="10">
    <source>
        <dbReference type="Google" id="ProtNLM"/>
    </source>
</evidence>
<dbReference type="GO" id="GO:0005576">
    <property type="term" value="C:extracellular region"/>
    <property type="evidence" value="ECO:0007669"/>
    <property type="project" value="UniProtKB-SubCell"/>
</dbReference>
<proteinExistence type="inferred from homology"/>
<comment type="subcellular location">
    <subcellularLocation>
        <location evidence="1">Secreted</location>
    </subcellularLocation>
</comment>
<evidence type="ECO:0000313" key="8">
    <source>
        <dbReference type="Ensembl" id="ENSPSIP00000018103.1"/>
    </source>
</evidence>
<dbReference type="PANTHER" id="PTHR20914">
    <property type="entry name" value="LY6/PLAUR DOMAIN-CONTAINING PROTEIN 8"/>
    <property type="match status" value="1"/>
</dbReference>
<name>K7GCU2_PELSI</name>
<evidence type="ECO:0000259" key="6">
    <source>
        <dbReference type="Pfam" id="PF00021"/>
    </source>
</evidence>
<dbReference type="InterPro" id="IPR016054">
    <property type="entry name" value="LY6_UPA_recep-like"/>
</dbReference>
<comment type="similarity">
    <text evidence="2">Belongs to the CNF-like-inhibitor family.</text>
</comment>
<dbReference type="SUPFAM" id="SSF57302">
    <property type="entry name" value="Snake toxin-like"/>
    <property type="match status" value="2"/>
</dbReference>
<keyword evidence="5" id="KW-0732">Signal</keyword>
<dbReference type="CDD" id="cd23572">
    <property type="entry name" value="TFP_LU_ECD_PINLYP_rpt2"/>
    <property type="match status" value="1"/>
</dbReference>
<reference evidence="8" key="3">
    <citation type="submission" date="2025-08" db="UniProtKB">
        <authorList>
            <consortium name="Ensembl"/>
        </authorList>
    </citation>
    <scope>IDENTIFICATION</scope>
</reference>
<feature type="domain" description="Phospholipase A2 inhibitor N-terminal" evidence="7">
    <location>
        <begin position="21"/>
        <end position="102"/>
    </location>
</feature>
<dbReference type="GeneTree" id="ENSGT00940000164395"/>
<keyword evidence="4" id="KW-1015">Disulfide bond</keyword>
<dbReference type="Ensembl" id="ENSPSIT00000018188.1">
    <property type="protein sequence ID" value="ENSPSIP00000018103.1"/>
    <property type="gene ID" value="ENSPSIG00000016028.1"/>
</dbReference>
<evidence type="ECO:0000256" key="5">
    <source>
        <dbReference type="SAM" id="SignalP"/>
    </source>
</evidence>
<dbReference type="HOGENOM" id="CLU_094248_0_0_1"/>
<keyword evidence="3" id="KW-0964">Secreted</keyword>
<evidence type="ECO:0000256" key="4">
    <source>
        <dbReference type="ARBA" id="ARBA00023157"/>
    </source>
</evidence>
<dbReference type="GO" id="GO:0030154">
    <property type="term" value="P:cell differentiation"/>
    <property type="evidence" value="ECO:0007669"/>
    <property type="project" value="UniProtKB-ARBA"/>
</dbReference>
<dbReference type="CDD" id="cd23588">
    <property type="entry name" value="TFP_LU_ECD_PLIG"/>
    <property type="match status" value="1"/>
</dbReference>
<dbReference type="InterPro" id="IPR050918">
    <property type="entry name" value="CNF-like_PLA2_Inhibitor"/>
</dbReference>
<dbReference type="PANTHER" id="PTHR20914:SF30">
    <property type="entry name" value="LY6_PLAUR DOMAIN CONTAINING 9"/>
    <property type="match status" value="1"/>
</dbReference>
<keyword evidence="9" id="KW-1185">Reference proteome</keyword>
<sequence>MKTLLLCCLLWALLETGACVSCEVCVGGPISCTGPMQVCREQLDSCGIIKTESVVGWMKSPFTVKACVPSSLCNFTSHYVTFGNGISVSGNVACCVGEACKTATVSVPPYNATPNGRRCPACYSVFSHHCNEEIIDCTGTQTHCLHISTTVKGETSIKSTIKGCVSESACTNIQQLKGVFMQFDVDLTKAECSGATVALEPAG</sequence>
<reference evidence="8" key="4">
    <citation type="submission" date="2025-09" db="UniProtKB">
        <authorList>
            <consortium name="Ensembl"/>
        </authorList>
    </citation>
    <scope>IDENTIFICATION</scope>
</reference>
<dbReference type="EMBL" id="AGCU01105963">
    <property type="status" value="NOT_ANNOTATED_CDS"/>
    <property type="molecule type" value="Genomic_DNA"/>
</dbReference>
<evidence type="ECO:0000256" key="2">
    <source>
        <dbReference type="ARBA" id="ARBA00006570"/>
    </source>
</evidence>
<evidence type="ECO:0000256" key="3">
    <source>
        <dbReference type="ARBA" id="ARBA00022525"/>
    </source>
</evidence>
<evidence type="ECO:0000256" key="1">
    <source>
        <dbReference type="ARBA" id="ARBA00004613"/>
    </source>
</evidence>
<dbReference type="OMA" id="DSIMEGC"/>
<dbReference type="Proteomes" id="UP000007267">
    <property type="component" value="Unassembled WGS sequence"/>
</dbReference>
<dbReference type="GO" id="GO:0004859">
    <property type="term" value="F:phospholipase inhibitor activity"/>
    <property type="evidence" value="ECO:0007669"/>
    <property type="project" value="InterPro"/>
</dbReference>